<evidence type="ECO:0000313" key="3">
    <source>
        <dbReference type="Proteomes" id="UP000244855"/>
    </source>
</evidence>
<sequence>MGHKPSKPHNPQSCLGPILYPGCNYNFGPADTSVTGDKIQHIPAGPHMFDGKVYGLTPDICPAMGGSWEPDNKCLVNLNKDLCDRYHGVWDPANGGACGISYEQVQRGARASSGHLAVRGLKYEPPMDVLTLGLYINLILCIVLLSAGIGMVFTALMKVRRVNRDRAHNADQVSDVEIGDKQDKGTSCDFD</sequence>
<proteinExistence type="predicted"/>
<feature type="transmembrane region" description="Helical" evidence="1">
    <location>
        <begin position="134"/>
        <end position="156"/>
    </location>
</feature>
<keyword evidence="1" id="KW-0812">Transmembrane</keyword>
<keyword evidence="1" id="KW-1133">Transmembrane helix</keyword>
<evidence type="ECO:0000256" key="1">
    <source>
        <dbReference type="SAM" id="Phobius"/>
    </source>
</evidence>
<accession>A0A2V1DMD3</accession>
<name>A0A2V1DMD3_9PLEO</name>
<reference evidence="2 3" key="1">
    <citation type="journal article" date="2018" name="Sci. Rep.">
        <title>Comparative genomics provides insights into the lifestyle and reveals functional heterogeneity of dark septate endophytic fungi.</title>
        <authorList>
            <person name="Knapp D.G."/>
            <person name="Nemeth J.B."/>
            <person name="Barry K."/>
            <person name="Hainaut M."/>
            <person name="Henrissat B."/>
            <person name="Johnson J."/>
            <person name="Kuo A."/>
            <person name="Lim J.H.P."/>
            <person name="Lipzen A."/>
            <person name="Nolan M."/>
            <person name="Ohm R.A."/>
            <person name="Tamas L."/>
            <person name="Grigoriev I.V."/>
            <person name="Spatafora J.W."/>
            <person name="Nagy L.G."/>
            <person name="Kovacs G.M."/>
        </authorList>
    </citation>
    <scope>NUCLEOTIDE SEQUENCE [LARGE SCALE GENOMIC DNA]</scope>
    <source>
        <strain evidence="2 3">DSE2036</strain>
    </source>
</reference>
<keyword evidence="1" id="KW-0472">Membrane</keyword>
<keyword evidence="3" id="KW-1185">Reference proteome</keyword>
<dbReference type="AlphaFoldDB" id="A0A2V1DMD3"/>
<protein>
    <submittedName>
        <fullName evidence="2">Uncharacterized protein</fullName>
    </submittedName>
</protein>
<organism evidence="2 3">
    <name type="scientific">Periconia macrospinosa</name>
    <dbReference type="NCBI Taxonomy" id="97972"/>
    <lineage>
        <taxon>Eukaryota</taxon>
        <taxon>Fungi</taxon>
        <taxon>Dikarya</taxon>
        <taxon>Ascomycota</taxon>
        <taxon>Pezizomycotina</taxon>
        <taxon>Dothideomycetes</taxon>
        <taxon>Pleosporomycetidae</taxon>
        <taxon>Pleosporales</taxon>
        <taxon>Massarineae</taxon>
        <taxon>Periconiaceae</taxon>
        <taxon>Periconia</taxon>
    </lineage>
</organism>
<dbReference type="EMBL" id="KZ805394">
    <property type="protein sequence ID" value="PVH99346.1"/>
    <property type="molecule type" value="Genomic_DNA"/>
</dbReference>
<gene>
    <name evidence="2" type="ORF">DM02DRAFT_672748</name>
</gene>
<evidence type="ECO:0000313" key="2">
    <source>
        <dbReference type="EMBL" id="PVH99346.1"/>
    </source>
</evidence>
<dbReference type="Proteomes" id="UP000244855">
    <property type="component" value="Unassembled WGS sequence"/>
</dbReference>